<evidence type="ECO:0000313" key="2">
    <source>
        <dbReference type="EMBL" id="ADO60375.1"/>
    </source>
</evidence>
<organism evidence="2">
    <name type="scientific">Sericinus montela</name>
    <dbReference type="NCBI Taxonomy" id="1678306"/>
    <lineage>
        <taxon>Eukaryota</taxon>
        <taxon>Metazoa</taxon>
        <taxon>Ecdysozoa</taxon>
        <taxon>Arthropoda</taxon>
        <taxon>Hexapoda</taxon>
        <taxon>Insecta</taxon>
        <taxon>Pterygota</taxon>
        <taxon>Neoptera</taxon>
        <taxon>Endopterygota</taxon>
        <taxon>Lepidoptera</taxon>
        <taxon>Glossata</taxon>
        <taxon>Ditrysia</taxon>
        <taxon>Papilionoidea</taxon>
        <taxon>Papilionidae</taxon>
        <taxon>Parnassiinae</taxon>
        <taxon>Zerynthini</taxon>
        <taxon>Sericinus</taxon>
    </lineage>
</organism>
<geneLocation type="mitochondrion" evidence="2"/>
<keyword evidence="1" id="KW-0472">Membrane</keyword>
<sequence length="55" mass="7058">MPQMMPLNWLMYFFFFIMIFIMFNIMNYFIFKNNNKNLFSLNISKKILKNFNWKW</sequence>
<keyword evidence="1" id="KW-0812">Transmembrane</keyword>
<proteinExistence type="predicted"/>
<gene>
    <name evidence="2" type="primary">ATP8</name>
</gene>
<keyword evidence="2" id="KW-0496">Mitochondrion</keyword>
<name>I1SN60_9NEOP</name>
<reference evidence="2" key="1">
    <citation type="submission" date="2010-09" db="EMBL/GenBank/DDBJ databases">
        <title>The complete mitochondrial genome of the dragon swallowtail Sericins montela (Lepidoptera: Papilionidae: Zerynthiinae): sequence, gene organization and a unique tRNA translocation event.</title>
        <authorList>
            <person name="Ji L.-W."/>
            <person name="Hao J.-S."/>
            <person name="Wang Y."/>
            <person name="Sun M.-E."/>
            <person name="Zhao F."/>
            <person name="Xia J."/>
        </authorList>
    </citation>
    <scope>NUCLEOTIDE SEQUENCE</scope>
</reference>
<feature type="transmembrane region" description="Helical" evidence="1">
    <location>
        <begin position="12"/>
        <end position="31"/>
    </location>
</feature>
<accession>I1SN60</accession>
<evidence type="ECO:0000256" key="1">
    <source>
        <dbReference type="SAM" id="Phobius"/>
    </source>
</evidence>
<dbReference type="EMBL" id="HQ259122">
    <property type="protein sequence ID" value="ADO60375.1"/>
    <property type="molecule type" value="Genomic_DNA"/>
</dbReference>
<dbReference type="AlphaFoldDB" id="I1SN60"/>
<protein>
    <submittedName>
        <fullName evidence="2">ATP synthase F0 subunit 8</fullName>
    </submittedName>
</protein>
<keyword evidence="1" id="KW-1133">Transmembrane helix</keyword>